<evidence type="ECO:0000256" key="1">
    <source>
        <dbReference type="SAM" id="MobiDB-lite"/>
    </source>
</evidence>
<dbReference type="EMBL" id="HACG01029695">
    <property type="protein sequence ID" value="CEK76560.1"/>
    <property type="molecule type" value="Transcribed_RNA"/>
</dbReference>
<reference evidence="3" key="1">
    <citation type="submission" date="2014-12" db="EMBL/GenBank/DDBJ databases">
        <title>Insight into the proteome of Arion vulgaris.</title>
        <authorList>
            <person name="Aradska J."/>
            <person name="Bulat T."/>
            <person name="Smidak R."/>
            <person name="Sarate P."/>
            <person name="Gangsoo J."/>
            <person name="Sialana F."/>
            <person name="Bilban M."/>
            <person name="Lubec G."/>
        </authorList>
    </citation>
    <scope>NUCLEOTIDE SEQUENCE</scope>
    <source>
        <tissue evidence="3">Skin</tissue>
    </source>
</reference>
<feature type="non-terminal residue" evidence="3">
    <location>
        <position position="101"/>
    </location>
</feature>
<gene>
    <name evidence="3" type="primary">ORF100521</name>
    <name evidence="2" type="synonym">ORF100519</name>
</gene>
<feature type="compositionally biased region" description="Polar residues" evidence="1">
    <location>
        <begin position="77"/>
        <end position="101"/>
    </location>
</feature>
<sequence length="101" mass="11323">MLGGGGEKCLYRIEGRLLPEAVIRQCCARGEGRGLYYVEDSSFRKLLSHISRISVLLFLNNNFDLTEGVKHGMFPSGNKTIKTPTDNKKNPTQKQHINNNS</sequence>
<protein>
    <submittedName>
        <fullName evidence="3">Uncharacterized protein</fullName>
    </submittedName>
</protein>
<dbReference type="EMBL" id="HACG01029696">
    <property type="protein sequence ID" value="CEK76561.1"/>
    <property type="molecule type" value="Transcribed_RNA"/>
</dbReference>
<feature type="region of interest" description="Disordered" evidence="1">
    <location>
        <begin position="74"/>
        <end position="101"/>
    </location>
</feature>
<evidence type="ECO:0000313" key="3">
    <source>
        <dbReference type="EMBL" id="CEK76561.1"/>
    </source>
</evidence>
<proteinExistence type="predicted"/>
<organism evidence="3">
    <name type="scientific">Arion vulgaris</name>
    <dbReference type="NCBI Taxonomy" id="1028688"/>
    <lineage>
        <taxon>Eukaryota</taxon>
        <taxon>Metazoa</taxon>
        <taxon>Spiralia</taxon>
        <taxon>Lophotrochozoa</taxon>
        <taxon>Mollusca</taxon>
        <taxon>Gastropoda</taxon>
        <taxon>Heterobranchia</taxon>
        <taxon>Euthyneura</taxon>
        <taxon>Panpulmonata</taxon>
        <taxon>Eupulmonata</taxon>
        <taxon>Stylommatophora</taxon>
        <taxon>Helicina</taxon>
        <taxon>Arionoidea</taxon>
        <taxon>Arionidae</taxon>
        <taxon>Arion</taxon>
    </lineage>
</organism>
<name>A0A0B7A989_9EUPU</name>
<evidence type="ECO:0000313" key="2">
    <source>
        <dbReference type="EMBL" id="CEK76560.1"/>
    </source>
</evidence>
<dbReference type="AlphaFoldDB" id="A0A0B7A989"/>
<accession>A0A0B7A989</accession>